<gene>
    <name evidence="2" type="ORF">QBC34DRAFT_438471</name>
</gene>
<comment type="caution">
    <text evidence="2">The sequence shown here is derived from an EMBL/GenBank/DDBJ whole genome shotgun (WGS) entry which is preliminary data.</text>
</comment>
<proteinExistence type="predicted"/>
<organism evidence="2 3">
    <name type="scientific">Podospora aff. communis PSN243</name>
    <dbReference type="NCBI Taxonomy" id="3040156"/>
    <lineage>
        <taxon>Eukaryota</taxon>
        <taxon>Fungi</taxon>
        <taxon>Dikarya</taxon>
        <taxon>Ascomycota</taxon>
        <taxon>Pezizomycotina</taxon>
        <taxon>Sordariomycetes</taxon>
        <taxon>Sordariomycetidae</taxon>
        <taxon>Sordariales</taxon>
        <taxon>Podosporaceae</taxon>
        <taxon>Podospora</taxon>
    </lineage>
</organism>
<keyword evidence="1" id="KW-0732">Signal</keyword>
<accession>A0AAV9GNF7</accession>
<name>A0AAV9GNF7_9PEZI</name>
<dbReference type="Proteomes" id="UP001321760">
    <property type="component" value="Unassembled WGS sequence"/>
</dbReference>
<keyword evidence="3" id="KW-1185">Reference proteome</keyword>
<protein>
    <submittedName>
        <fullName evidence="2">Uncharacterized protein</fullName>
    </submittedName>
</protein>
<reference evidence="2" key="2">
    <citation type="submission" date="2023-05" db="EMBL/GenBank/DDBJ databases">
        <authorList>
            <consortium name="Lawrence Berkeley National Laboratory"/>
            <person name="Steindorff A."/>
            <person name="Hensen N."/>
            <person name="Bonometti L."/>
            <person name="Westerberg I."/>
            <person name="Brannstrom I.O."/>
            <person name="Guillou S."/>
            <person name="Cros-Aarteil S."/>
            <person name="Calhoun S."/>
            <person name="Haridas S."/>
            <person name="Kuo A."/>
            <person name="Mondo S."/>
            <person name="Pangilinan J."/>
            <person name="Riley R."/>
            <person name="Labutti K."/>
            <person name="Andreopoulos B."/>
            <person name="Lipzen A."/>
            <person name="Chen C."/>
            <person name="Yanf M."/>
            <person name="Daum C."/>
            <person name="Ng V."/>
            <person name="Clum A."/>
            <person name="Ohm R."/>
            <person name="Martin F."/>
            <person name="Silar P."/>
            <person name="Natvig D."/>
            <person name="Lalanne C."/>
            <person name="Gautier V."/>
            <person name="Ament-Velasquez S.L."/>
            <person name="Kruys A."/>
            <person name="Hutchinson M.I."/>
            <person name="Powell A.J."/>
            <person name="Barry K."/>
            <person name="Miller A.N."/>
            <person name="Grigoriev I.V."/>
            <person name="Debuchy R."/>
            <person name="Gladieux P."/>
            <person name="Thoren M.H."/>
            <person name="Johannesson H."/>
        </authorList>
    </citation>
    <scope>NUCLEOTIDE SEQUENCE</scope>
    <source>
        <strain evidence="2">PSN243</strain>
    </source>
</reference>
<dbReference type="EMBL" id="MU865939">
    <property type="protein sequence ID" value="KAK4449030.1"/>
    <property type="molecule type" value="Genomic_DNA"/>
</dbReference>
<dbReference type="AlphaFoldDB" id="A0AAV9GNF7"/>
<evidence type="ECO:0000313" key="3">
    <source>
        <dbReference type="Proteomes" id="UP001321760"/>
    </source>
</evidence>
<sequence length="264" mass="29468">MKLFAVLWALGWAIASVSAYDLYGAYERIMFYNAYLMDWGKTGGNTRQMVMGPGCVSKKKGSPCDLVEFIEYINNTKKTIKLEGLPANFDSRNMSPADVDKVAVAINKAEATGQYDTLKIHKEVGSRNNPDGVFQKTGQFIDGARRATGVSKNAVECAKAAVSRWAELRKYASNDAFAKHLEKKDQYKAAFKDYKPLEIKIGDTGEVRTTFNAKFAIPAIRALPGLSKWTPYEEMEEFKRDDPGHAKKVEIAKEVDDKLQCPID</sequence>
<reference evidence="2" key="1">
    <citation type="journal article" date="2023" name="Mol. Phylogenet. Evol.">
        <title>Genome-scale phylogeny and comparative genomics of the fungal order Sordariales.</title>
        <authorList>
            <person name="Hensen N."/>
            <person name="Bonometti L."/>
            <person name="Westerberg I."/>
            <person name="Brannstrom I.O."/>
            <person name="Guillou S."/>
            <person name="Cros-Aarteil S."/>
            <person name="Calhoun S."/>
            <person name="Haridas S."/>
            <person name="Kuo A."/>
            <person name="Mondo S."/>
            <person name="Pangilinan J."/>
            <person name="Riley R."/>
            <person name="LaButti K."/>
            <person name="Andreopoulos B."/>
            <person name="Lipzen A."/>
            <person name="Chen C."/>
            <person name="Yan M."/>
            <person name="Daum C."/>
            <person name="Ng V."/>
            <person name="Clum A."/>
            <person name="Steindorff A."/>
            <person name="Ohm R.A."/>
            <person name="Martin F."/>
            <person name="Silar P."/>
            <person name="Natvig D.O."/>
            <person name="Lalanne C."/>
            <person name="Gautier V."/>
            <person name="Ament-Velasquez S.L."/>
            <person name="Kruys A."/>
            <person name="Hutchinson M.I."/>
            <person name="Powell A.J."/>
            <person name="Barry K."/>
            <person name="Miller A.N."/>
            <person name="Grigoriev I.V."/>
            <person name="Debuchy R."/>
            <person name="Gladieux P."/>
            <person name="Hiltunen Thoren M."/>
            <person name="Johannesson H."/>
        </authorList>
    </citation>
    <scope>NUCLEOTIDE SEQUENCE</scope>
    <source>
        <strain evidence="2">PSN243</strain>
    </source>
</reference>
<feature type="chain" id="PRO_5043843951" evidence="1">
    <location>
        <begin position="20"/>
        <end position="264"/>
    </location>
</feature>
<evidence type="ECO:0000256" key="1">
    <source>
        <dbReference type="SAM" id="SignalP"/>
    </source>
</evidence>
<evidence type="ECO:0000313" key="2">
    <source>
        <dbReference type="EMBL" id="KAK4449030.1"/>
    </source>
</evidence>
<feature type="signal peptide" evidence="1">
    <location>
        <begin position="1"/>
        <end position="19"/>
    </location>
</feature>